<feature type="transmembrane region" description="Helical" evidence="6">
    <location>
        <begin position="93"/>
        <end position="120"/>
    </location>
</feature>
<dbReference type="GO" id="GO:0016020">
    <property type="term" value="C:membrane"/>
    <property type="evidence" value="ECO:0007669"/>
    <property type="project" value="UniProtKB-SubCell"/>
</dbReference>
<dbReference type="AlphaFoldDB" id="A0A2N3YJ04"/>
<dbReference type="Proteomes" id="UP000233781">
    <property type="component" value="Unassembled WGS sequence"/>
</dbReference>
<dbReference type="InterPro" id="IPR050367">
    <property type="entry name" value="APC_superfamily"/>
</dbReference>
<feature type="transmembrane region" description="Helical" evidence="6">
    <location>
        <begin position="132"/>
        <end position="149"/>
    </location>
</feature>
<sequence>MSQDNGTPRRLQKGVLSVPNGIALAAAAMAPVLAVVLNAPAAAPVAGSAIPLSFLIAFIACAFVGNTVVQFARRLPSAGSFYTFNSRGLGPAAGFFTGWLFWIGYAVLAPGLFTAFGAFVHDYVAGTFNTDVPWWIFSLMGMVLVFGLSARSIKASVRVDLLLLGIEVVIFLVLGLVAIAKAGPGNSAVFFSPSSSPTGVSGVGLGVVFGILSFIGFDAAATLGEETRDPRRNVPRAVMGALGAVGVFYVFEMYALAAGYGLNSPSKLAAFLQDPNPFVTLSDRVTPWLSQPVQLAAIAGLFSCFLAIVNTTVRVMFSMGRDQVLPRSLGSVHPTWHSPLTAIVVQTVFTVVIGLGVGAWLGPGPTGAYGFTGAIGTVAIVVVYLASNIALIRYFWKDAERSVLKHVVLPALGVVALAYPLYAVAQPGQSYPYNLVLPIVIIWVVLGLALFLRYRAVSPDKIAALGSFLAEDDVPLDEQPEALLGARASSLQEPTVDELDRVHPHDDSGRA</sequence>
<accession>A0A2N3YJ04</accession>
<keyword evidence="3 6" id="KW-1133">Transmembrane helix</keyword>
<feature type="transmembrane region" description="Helical" evidence="6">
    <location>
        <begin position="21"/>
        <end position="43"/>
    </location>
</feature>
<feature type="transmembrane region" description="Helical" evidence="6">
    <location>
        <begin position="200"/>
        <end position="224"/>
    </location>
</feature>
<evidence type="ECO:0000313" key="9">
    <source>
        <dbReference type="Proteomes" id="UP000233781"/>
    </source>
</evidence>
<evidence type="ECO:0000256" key="2">
    <source>
        <dbReference type="ARBA" id="ARBA00022692"/>
    </source>
</evidence>
<comment type="subcellular location">
    <subcellularLocation>
        <location evidence="1">Membrane</location>
        <topology evidence="1">Multi-pass membrane protein</topology>
    </subcellularLocation>
</comment>
<dbReference type="InterPro" id="IPR004841">
    <property type="entry name" value="AA-permease/SLC12A_dom"/>
</dbReference>
<feature type="region of interest" description="Disordered" evidence="5">
    <location>
        <begin position="488"/>
        <end position="511"/>
    </location>
</feature>
<feature type="transmembrane region" description="Helical" evidence="6">
    <location>
        <begin position="368"/>
        <end position="395"/>
    </location>
</feature>
<evidence type="ECO:0000256" key="4">
    <source>
        <dbReference type="ARBA" id="ARBA00023136"/>
    </source>
</evidence>
<evidence type="ECO:0000256" key="1">
    <source>
        <dbReference type="ARBA" id="ARBA00004141"/>
    </source>
</evidence>
<organism evidence="8 9">
    <name type="scientific">Phycicoccus duodecadis</name>
    <dbReference type="NCBI Taxonomy" id="173053"/>
    <lineage>
        <taxon>Bacteria</taxon>
        <taxon>Bacillati</taxon>
        <taxon>Actinomycetota</taxon>
        <taxon>Actinomycetes</taxon>
        <taxon>Micrococcales</taxon>
        <taxon>Intrasporangiaceae</taxon>
        <taxon>Phycicoccus</taxon>
    </lineage>
</organism>
<feature type="transmembrane region" description="Helical" evidence="6">
    <location>
        <begin position="295"/>
        <end position="317"/>
    </location>
</feature>
<proteinExistence type="predicted"/>
<dbReference type="EMBL" id="PJNE01000001">
    <property type="protein sequence ID" value="PKW26823.1"/>
    <property type="molecule type" value="Genomic_DNA"/>
</dbReference>
<dbReference type="PANTHER" id="PTHR42770">
    <property type="entry name" value="AMINO ACID TRANSPORTER-RELATED"/>
    <property type="match status" value="1"/>
</dbReference>
<evidence type="ECO:0000256" key="3">
    <source>
        <dbReference type="ARBA" id="ARBA00022989"/>
    </source>
</evidence>
<protein>
    <submittedName>
        <fullName evidence="8">Amino acid/polyamine/organocation transporter (APC superfamily)</fullName>
    </submittedName>
</protein>
<dbReference type="Pfam" id="PF00324">
    <property type="entry name" value="AA_permease"/>
    <property type="match status" value="1"/>
</dbReference>
<keyword evidence="2 6" id="KW-0812">Transmembrane</keyword>
<dbReference type="PIRSF" id="PIRSF006060">
    <property type="entry name" value="AA_transporter"/>
    <property type="match status" value="1"/>
</dbReference>
<dbReference type="Gene3D" id="1.20.1740.10">
    <property type="entry name" value="Amino acid/polyamine transporter I"/>
    <property type="match status" value="1"/>
</dbReference>
<evidence type="ECO:0000256" key="6">
    <source>
        <dbReference type="SAM" id="Phobius"/>
    </source>
</evidence>
<comment type="caution">
    <text evidence="8">The sequence shown here is derived from an EMBL/GenBank/DDBJ whole genome shotgun (WGS) entry which is preliminary data.</text>
</comment>
<feature type="transmembrane region" description="Helical" evidence="6">
    <location>
        <begin position="49"/>
        <end position="72"/>
    </location>
</feature>
<dbReference type="OrthoDB" id="9762947at2"/>
<dbReference type="PANTHER" id="PTHR42770:SF16">
    <property type="entry name" value="AMINO ACID PERMEASE"/>
    <property type="match status" value="1"/>
</dbReference>
<feature type="transmembrane region" description="Helical" evidence="6">
    <location>
        <begin position="338"/>
        <end position="362"/>
    </location>
</feature>
<keyword evidence="9" id="KW-1185">Reference proteome</keyword>
<evidence type="ECO:0000259" key="7">
    <source>
        <dbReference type="Pfam" id="PF00324"/>
    </source>
</evidence>
<feature type="transmembrane region" description="Helical" evidence="6">
    <location>
        <begin position="431"/>
        <end position="452"/>
    </location>
</feature>
<feature type="compositionally biased region" description="Basic and acidic residues" evidence="5">
    <location>
        <begin position="498"/>
        <end position="511"/>
    </location>
</feature>
<feature type="transmembrane region" description="Helical" evidence="6">
    <location>
        <begin position="407"/>
        <end position="425"/>
    </location>
</feature>
<dbReference type="GO" id="GO:0055085">
    <property type="term" value="P:transmembrane transport"/>
    <property type="evidence" value="ECO:0007669"/>
    <property type="project" value="InterPro"/>
</dbReference>
<evidence type="ECO:0000256" key="5">
    <source>
        <dbReference type="SAM" id="MobiDB-lite"/>
    </source>
</evidence>
<reference evidence="8 9" key="1">
    <citation type="submission" date="2017-12" db="EMBL/GenBank/DDBJ databases">
        <title>Sequencing the genomes of 1000 Actinobacteria strains.</title>
        <authorList>
            <person name="Klenk H.-P."/>
        </authorList>
    </citation>
    <scope>NUCLEOTIDE SEQUENCE [LARGE SCALE GENOMIC DNA]</scope>
    <source>
        <strain evidence="8 9">DSM 12806</strain>
    </source>
</reference>
<evidence type="ECO:0000313" key="8">
    <source>
        <dbReference type="EMBL" id="PKW26823.1"/>
    </source>
</evidence>
<gene>
    <name evidence="8" type="ORF">ATL31_1645</name>
</gene>
<name>A0A2N3YJ04_9MICO</name>
<dbReference type="RefSeq" id="WP_158239814.1">
    <property type="nucleotide sequence ID" value="NZ_PJNE01000001.1"/>
</dbReference>
<feature type="domain" description="Amino acid permease/ SLC12A" evidence="7">
    <location>
        <begin position="38"/>
        <end position="394"/>
    </location>
</feature>
<feature type="transmembrane region" description="Helical" evidence="6">
    <location>
        <begin position="236"/>
        <end position="257"/>
    </location>
</feature>
<keyword evidence="4 6" id="KW-0472">Membrane</keyword>
<feature type="transmembrane region" description="Helical" evidence="6">
    <location>
        <begin position="161"/>
        <end position="180"/>
    </location>
</feature>